<keyword evidence="2" id="KW-0812">Transmembrane</keyword>
<sequence>MSHVMKRGEDCRNGRDPVDETFSSLEPVTGTHEFRQKDKDFCMECDLDSEEGVYVLSQLLVETALHTNSFEEDINMEIAHWTLKRPAGSILDLAALQKDVTPPELYKEEFEQIIGNHSDHYPRFTDRSKDETCVGAACHSSVILCRIADKCCGISAKIISAVLRLGGNPLWFFDRYSSIRGLIRFKIISAVLRSGRNPLWFFDRYSSIRGLIRFKVVGEFAAFIAGYLIILVSQNLNEAGHPS</sequence>
<name>A0A433STX7_ELYCH</name>
<keyword evidence="2" id="KW-0472">Membrane</keyword>
<protein>
    <submittedName>
        <fullName evidence="3">Uncharacterized protein</fullName>
    </submittedName>
</protein>
<feature type="transmembrane region" description="Helical" evidence="2">
    <location>
        <begin position="214"/>
        <end position="233"/>
    </location>
</feature>
<gene>
    <name evidence="3" type="ORF">EGW08_019496</name>
</gene>
<evidence type="ECO:0000313" key="4">
    <source>
        <dbReference type="Proteomes" id="UP000271974"/>
    </source>
</evidence>
<organism evidence="3 4">
    <name type="scientific">Elysia chlorotica</name>
    <name type="common">Eastern emerald elysia</name>
    <name type="synonym">Sea slug</name>
    <dbReference type="NCBI Taxonomy" id="188477"/>
    <lineage>
        <taxon>Eukaryota</taxon>
        <taxon>Metazoa</taxon>
        <taxon>Spiralia</taxon>
        <taxon>Lophotrochozoa</taxon>
        <taxon>Mollusca</taxon>
        <taxon>Gastropoda</taxon>
        <taxon>Heterobranchia</taxon>
        <taxon>Euthyneura</taxon>
        <taxon>Panpulmonata</taxon>
        <taxon>Sacoglossa</taxon>
        <taxon>Placobranchoidea</taxon>
        <taxon>Plakobranchidae</taxon>
        <taxon>Elysia</taxon>
    </lineage>
</organism>
<dbReference type="Proteomes" id="UP000271974">
    <property type="component" value="Unassembled WGS sequence"/>
</dbReference>
<accession>A0A433STX7</accession>
<evidence type="ECO:0000256" key="2">
    <source>
        <dbReference type="SAM" id="Phobius"/>
    </source>
</evidence>
<keyword evidence="4" id="KW-1185">Reference proteome</keyword>
<dbReference type="EMBL" id="RQTK01001024">
    <property type="protein sequence ID" value="RUS72746.1"/>
    <property type="molecule type" value="Genomic_DNA"/>
</dbReference>
<proteinExistence type="predicted"/>
<reference evidence="3 4" key="1">
    <citation type="submission" date="2019-01" db="EMBL/GenBank/DDBJ databases">
        <title>A draft genome assembly of the solar-powered sea slug Elysia chlorotica.</title>
        <authorList>
            <person name="Cai H."/>
            <person name="Li Q."/>
            <person name="Fang X."/>
            <person name="Li J."/>
            <person name="Curtis N.E."/>
            <person name="Altenburger A."/>
            <person name="Shibata T."/>
            <person name="Feng M."/>
            <person name="Maeda T."/>
            <person name="Schwartz J.A."/>
            <person name="Shigenobu S."/>
            <person name="Lundholm N."/>
            <person name="Nishiyama T."/>
            <person name="Yang H."/>
            <person name="Hasebe M."/>
            <person name="Li S."/>
            <person name="Pierce S.K."/>
            <person name="Wang J."/>
        </authorList>
    </citation>
    <scope>NUCLEOTIDE SEQUENCE [LARGE SCALE GENOMIC DNA]</scope>
    <source>
        <strain evidence="3">EC2010</strain>
        <tissue evidence="3">Whole organism of an adult</tissue>
    </source>
</reference>
<feature type="compositionally biased region" description="Basic and acidic residues" evidence="1">
    <location>
        <begin position="1"/>
        <end position="18"/>
    </location>
</feature>
<feature type="region of interest" description="Disordered" evidence="1">
    <location>
        <begin position="1"/>
        <end position="24"/>
    </location>
</feature>
<keyword evidence="2" id="KW-1133">Transmembrane helix</keyword>
<evidence type="ECO:0000256" key="1">
    <source>
        <dbReference type="SAM" id="MobiDB-lite"/>
    </source>
</evidence>
<dbReference type="OrthoDB" id="6774133at2759"/>
<dbReference type="AlphaFoldDB" id="A0A433STX7"/>
<evidence type="ECO:0000313" key="3">
    <source>
        <dbReference type="EMBL" id="RUS72746.1"/>
    </source>
</evidence>
<comment type="caution">
    <text evidence="3">The sequence shown here is derived from an EMBL/GenBank/DDBJ whole genome shotgun (WGS) entry which is preliminary data.</text>
</comment>